<feature type="binding site" evidence="10">
    <location>
        <position position="113"/>
    </location>
    <ligand>
        <name>Zn(2+)</name>
        <dbReference type="ChEBI" id="CHEBI:29105"/>
        <label>2</label>
    </ligand>
</feature>
<comment type="subcellular location">
    <subcellularLocation>
        <location evidence="1">Cytoplasm</location>
    </subcellularLocation>
</comment>
<evidence type="ECO:0000313" key="12">
    <source>
        <dbReference type="EMBL" id="JAV86791.1"/>
    </source>
</evidence>
<evidence type="ECO:0000256" key="10">
    <source>
        <dbReference type="PIRSR" id="PIRSR036696-2"/>
    </source>
</evidence>
<keyword evidence="5 10" id="KW-0479">Metal-binding</keyword>
<dbReference type="Pfam" id="PF01546">
    <property type="entry name" value="Peptidase_M20"/>
    <property type="match status" value="1"/>
</dbReference>
<organism evidence="12">
    <name type="scientific">Photinus pyralis</name>
    <name type="common">Common eastern firefly</name>
    <name type="synonym">Lampyris pyralis</name>
    <dbReference type="NCBI Taxonomy" id="7054"/>
    <lineage>
        <taxon>Eukaryota</taxon>
        <taxon>Metazoa</taxon>
        <taxon>Ecdysozoa</taxon>
        <taxon>Arthropoda</taxon>
        <taxon>Hexapoda</taxon>
        <taxon>Insecta</taxon>
        <taxon>Pterygota</taxon>
        <taxon>Neoptera</taxon>
        <taxon>Endopterygota</taxon>
        <taxon>Coleoptera</taxon>
        <taxon>Polyphaga</taxon>
        <taxon>Elateriformia</taxon>
        <taxon>Elateroidea</taxon>
        <taxon>Lampyridae</taxon>
        <taxon>Lampyrinae</taxon>
        <taxon>Photinus</taxon>
    </lineage>
</organism>
<evidence type="ECO:0000256" key="4">
    <source>
        <dbReference type="ARBA" id="ARBA00022490"/>
    </source>
</evidence>
<dbReference type="PANTHER" id="PTHR45892">
    <property type="entry name" value="AMINOACYLASE-1"/>
    <property type="match status" value="1"/>
</dbReference>
<evidence type="ECO:0000256" key="3">
    <source>
        <dbReference type="ARBA" id="ARBA00011913"/>
    </source>
</evidence>
<dbReference type="GO" id="GO:0004046">
    <property type="term" value="F:aminoacylase activity"/>
    <property type="evidence" value="ECO:0007669"/>
    <property type="project" value="UniProtKB-EC"/>
</dbReference>
<protein>
    <recommendedName>
        <fullName evidence="3">N-acyl-aliphatic-L-amino acid amidohydrolase</fullName>
        <ecNumber evidence="3">3.5.1.14</ecNumber>
    </recommendedName>
    <alternativeName>
        <fullName evidence="8">N-acyl-L-amino-acid amidohydrolase</fullName>
    </alternativeName>
</protein>
<dbReference type="SUPFAM" id="SSF53187">
    <property type="entry name" value="Zn-dependent exopeptidases"/>
    <property type="match status" value="1"/>
</dbReference>
<dbReference type="InterPro" id="IPR010159">
    <property type="entry name" value="N-acyl_aa_amidohydrolase"/>
</dbReference>
<comment type="similarity">
    <text evidence="2">Belongs to the peptidase M20A family.</text>
</comment>
<comment type="cofactor">
    <cofactor evidence="10">
        <name>Zn(2+)</name>
        <dbReference type="ChEBI" id="CHEBI:29105"/>
    </cofactor>
    <text evidence="10">Binds 2 Zn(2+) ions per subunit.</text>
</comment>
<feature type="binding site" evidence="10">
    <location>
        <position position="80"/>
    </location>
    <ligand>
        <name>Zn(2+)</name>
        <dbReference type="ChEBI" id="CHEBI:29105"/>
        <label>1</label>
    </ligand>
</feature>
<dbReference type="NCBIfam" id="TIGR01880">
    <property type="entry name" value="Ac-peptdase-euk"/>
    <property type="match status" value="1"/>
</dbReference>
<dbReference type="InterPro" id="IPR001261">
    <property type="entry name" value="ArgE/DapE_CS"/>
</dbReference>
<dbReference type="FunFam" id="3.30.70.360:FF:000005">
    <property type="entry name" value="Putative Aminoacylase-1"/>
    <property type="match status" value="1"/>
</dbReference>
<evidence type="ECO:0000256" key="5">
    <source>
        <dbReference type="ARBA" id="ARBA00022723"/>
    </source>
</evidence>
<dbReference type="AlphaFoldDB" id="A0A1Y1MM93"/>
<dbReference type="EMBL" id="GEZM01027254">
    <property type="protein sequence ID" value="JAV86791.1"/>
    <property type="molecule type" value="Transcribed_RNA"/>
</dbReference>
<evidence type="ECO:0000256" key="2">
    <source>
        <dbReference type="ARBA" id="ARBA00006247"/>
    </source>
</evidence>
<dbReference type="GO" id="GO:0046872">
    <property type="term" value="F:metal ion binding"/>
    <property type="evidence" value="ECO:0007669"/>
    <property type="project" value="UniProtKB-KW"/>
</dbReference>
<dbReference type="InterPro" id="IPR011650">
    <property type="entry name" value="Peptidase_M20_dimer"/>
</dbReference>
<dbReference type="FunFam" id="3.40.630.10:FF:000019">
    <property type="entry name" value="Aminoacylase 1"/>
    <property type="match status" value="1"/>
</dbReference>
<dbReference type="GO" id="GO:0006520">
    <property type="term" value="P:amino acid metabolic process"/>
    <property type="evidence" value="ECO:0007669"/>
    <property type="project" value="InterPro"/>
</dbReference>
<proteinExistence type="inferred from homology"/>
<dbReference type="SUPFAM" id="SSF55031">
    <property type="entry name" value="Bacterial exopeptidase dimerisation domain"/>
    <property type="match status" value="1"/>
</dbReference>
<keyword evidence="7 10" id="KW-0862">Zinc</keyword>
<dbReference type="Gene3D" id="3.30.70.360">
    <property type="match status" value="1"/>
</dbReference>
<dbReference type="Pfam" id="PF07687">
    <property type="entry name" value="M20_dimer"/>
    <property type="match status" value="1"/>
</dbReference>
<feature type="domain" description="Peptidase M20 dimerisation" evidence="11">
    <location>
        <begin position="189"/>
        <end position="296"/>
    </location>
</feature>
<dbReference type="Gene3D" id="3.40.630.10">
    <property type="entry name" value="Zn peptidases"/>
    <property type="match status" value="1"/>
</dbReference>
<reference evidence="12" key="1">
    <citation type="journal article" date="2016" name="Sci. Rep.">
        <title>Molecular characterization of firefly nuptial gifts: a multi-omics approach sheds light on postcopulatory sexual selection.</title>
        <authorList>
            <person name="Al-Wathiqui N."/>
            <person name="Fallon T.R."/>
            <person name="South A."/>
            <person name="Weng J.K."/>
            <person name="Lewis S.M."/>
        </authorList>
    </citation>
    <scope>NUCLEOTIDE SEQUENCE</scope>
</reference>
<feature type="active site" evidence="9">
    <location>
        <position position="82"/>
    </location>
</feature>
<evidence type="ECO:0000256" key="8">
    <source>
        <dbReference type="ARBA" id="ARBA00029656"/>
    </source>
</evidence>
<evidence type="ECO:0000256" key="9">
    <source>
        <dbReference type="PIRSR" id="PIRSR036696-1"/>
    </source>
</evidence>
<dbReference type="InterPro" id="IPR036264">
    <property type="entry name" value="Bact_exopeptidase_dim_dom"/>
</dbReference>
<evidence type="ECO:0000256" key="6">
    <source>
        <dbReference type="ARBA" id="ARBA00022801"/>
    </source>
</evidence>
<dbReference type="EC" id="3.5.1.14" evidence="3"/>
<feature type="binding site" evidence="10">
    <location>
        <position position="370"/>
    </location>
    <ligand>
        <name>Zn(2+)</name>
        <dbReference type="ChEBI" id="CHEBI:29105"/>
        <label>2</label>
    </ligand>
</feature>
<feature type="binding site" evidence="10">
    <location>
        <position position="148"/>
    </location>
    <ligand>
        <name>Zn(2+)</name>
        <dbReference type="ChEBI" id="CHEBI:29105"/>
        <label>2</label>
    </ligand>
</feature>
<evidence type="ECO:0000259" key="11">
    <source>
        <dbReference type="Pfam" id="PF07687"/>
    </source>
</evidence>
<keyword evidence="4" id="KW-0963">Cytoplasm</keyword>
<dbReference type="PROSITE" id="PS00758">
    <property type="entry name" value="ARGE_DAPE_CPG2_1"/>
    <property type="match status" value="1"/>
</dbReference>
<dbReference type="InterPro" id="IPR002933">
    <property type="entry name" value="Peptidase_M20"/>
</dbReference>
<dbReference type="PIRSF" id="PIRSF036696">
    <property type="entry name" value="ACY-1"/>
    <property type="match status" value="1"/>
</dbReference>
<accession>A0A1Y1MM93</accession>
<evidence type="ECO:0000256" key="1">
    <source>
        <dbReference type="ARBA" id="ARBA00004496"/>
    </source>
</evidence>
<feature type="binding site" evidence="10">
    <location>
        <position position="113"/>
    </location>
    <ligand>
        <name>Zn(2+)</name>
        <dbReference type="ChEBI" id="CHEBI:29105"/>
        <label>1</label>
    </ligand>
</feature>
<dbReference type="GO" id="GO:0005737">
    <property type="term" value="C:cytoplasm"/>
    <property type="evidence" value="ECO:0007669"/>
    <property type="project" value="UniProtKB-SubCell"/>
</dbReference>
<dbReference type="InterPro" id="IPR052083">
    <property type="entry name" value="Aminoacylase-1_M20A"/>
</dbReference>
<keyword evidence="6" id="KW-0378">Hydrolase</keyword>
<dbReference type="PROSITE" id="PS00759">
    <property type="entry name" value="ARGE_DAPE_CPG2_2"/>
    <property type="match status" value="1"/>
</dbReference>
<name>A0A1Y1MM93_PHOPY</name>
<sequence length="398" mass="45010">MMASQKELDTIAVENFRRYLRIPSVHPNVDYEPCVNFLKEQAKDIGLAISVFRDVPKNPMVVLTWTGKEKSLPAIMLNSHMDVVPVIESMWTHKPFDAEIDENGNIYARGSQDTKCTGIQYLEAIRRMKLSGVELRRTVYVTFMPDEECGGGDGAQQYVKTENFKKLNIGFALDEGAGGTNNTLIVFYGEKRGWMFRIHCPGQAGHGSLLLDNTAGEKVRFILDKIYDFRATQKVKENEDKRTVRVTSINLTMIQGGVQNNVIPDEFSLVFDSRVPIDDFEEFERKLNQWCKDAGKDVWIENVRQDAAYPLTAIDGSNKFWVAFKEAARLNGFDVDPQVIPANTDGRYFRGVGIPTLGFSPNQDTPIKAHDHDEFLNVNVFLKSIELYTHIIPALCNA</sequence>
<evidence type="ECO:0000256" key="7">
    <source>
        <dbReference type="ARBA" id="ARBA00022833"/>
    </source>
</evidence>
<dbReference type="PANTHER" id="PTHR45892:SF1">
    <property type="entry name" value="AMINOACYLASE-1"/>
    <property type="match status" value="1"/>
</dbReference>
<feature type="binding site" evidence="10">
    <location>
        <position position="175"/>
    </location>
    <ligand>
        <name>Zn(2+)</name>
        <dbReference type="ChEBI" id="CHEBI:29105"/>
        <label>1</label>
    </ligand>
</feature>
<dbReference type="Gene3D" id="1.10.150.900">
    <property type="match status" value="1"/>
</dbReference>
<feature type="active site" description="Proton acceptor" evidence="9">
    <location>
        <position position="147"/>
    </location>
</feature>